<dbReference type="AlphaFoldDB" id="A0A6A4P234"/>
<sequence>MDKLLAAVGNCLRVWILLNMFSFRAAIPRSRYLAGIQEILAQIAVYSFESLEQMNYSVAGVRAGENKSTSCSEEKEWSDETSFIQKQRALQQLKSKYQLWRPQKTSISVLRASMFQNFLHP</sequence>
<dbReference type="Proteomes" id="UP000447434">
    <property type="component" value="Chromosome 14"/>
</dbReference>
<proteinExistence type="predicted"/>
<evidence type="ECO:0000313" key="1">
    <source>
        <dbReference type="EMBL" id="KAE9599946.1"/>
    </source>
</evidence>
<protein>
    <submittedName>
        <fullName evidence="1">Uncharacterized protein</fullName>
    </submittedName>
</protein>
<organism evidence="1 2">
    <name type="scientific">Lupinus albus</name>
    <name type="common">White lupine</name>
    <name type="synonym">Lupinus termis</name>
    <dbReference type="NCBI Taxonomy" id="3870"/>
    <lineage>
        <taxon>Eukaryota</taxon>
        <taxon>Viridiplantae</taxon>
        <taxon>Streptophyta</taxon>
        <taxon>Embryophyta</taxon>
        <taxon>Tracheophyta</taxon>
        <taxon>Spermatophyta</taxon>
        <taxon>Magnoliopsida</taxon>
        <taxon>eudicotyledons</taxon>
        <taxon>Gunneridae</taxon>
        <taxon>Pentapetalae</taxon>
        <taxon>rosids</taxon>
        <taxon>fabids</taxon>
        <taxon>Fabales</taxon>
        <taxon>Fabaceae</taxon>
        <taxon>Papilionoideae</taxon>
        <taxon>50 kb inversion clade</taxon>
        <taxon>genistoids sensu lato</taxon>
        <taxon>core genistoids</taxon>
        <taxon>Genisteae</taxon>
        <taxon>Lupinus</taxon>
    </lineage>
</organism>
<keyword evidence="2" id="KW-1185">Reference proteome</keyword>
<comment type="caution">
    <text evidence="1">The sequence shown here is derived from an EMBL/GenBank/DDBJ whole genome shotgun (WGS) entry which is preliminary data.</text>
</comment>
<gene>
    <name evidence="1" type="ORF">Lalb_Chr14g0367761</name>
</gene>
<name>A0A6A4P234_LUPAL</name>
<reference evidence="2" key="1">
    <citation type="journal article" date="2020" name="Nat. Commun.">
        <title>Genome sequence of the cluster root forming white lupin.</title>
        <authorList>
            <person name="Hufnagel B."/>
            <person name="Marques A."/>
            <person name="Soriano A."/>
            <person name="Marques L."/>
            <person name="Divol F."/>
            <person name="Doumas P."/>
            <person name="Sallet E."/>
            <person name="Mancinotti D."/>
            <person name="Carrere S."/>
            <person name="Marande W."/>
            <person name="Arribat S."/>
            <person name="Keller J."/>
            <person name="Huneau C."/>
            <person name="Blein T."/>
            <person name="Aime D."/>
            <person name="Laguerre M."/>
            <person name="Taylor J."/>
            <person name="Schubert V."/>
            <person name="Nelson M."/>
            <person name="Geu-Flores F."/>
            <person name="Crespi M."/>
            <person name="Gallardo-Guerrero K."/>
            <person name="Delaux P.-M."/>
            <person name="Salse J."/>
            <person name="Berges H."/>
            <person name="Guyot R."/>
            <person name="Gouzy J."/>
            <person name="Peret B."/>
        </authorList>
    </citation>
    <scope>NUCLEOTIDE SEQUENCE [LARGE SCALE GENOMIC DNA]</scope>
    <source>
        <strain evidence="2">cv. Amiga</strain>
    </source>
</reference>
<evidence type="ECO:0000313" key="2">
    <source>
        <dbReference type="Proteomes" id="UP000447434"/>
    </source>
</evidence>
<dbReference type="EMBL" id="WOCE01000014">
    <property type="protein sequence ID" value="KAE9599946.1"/>
    <property type="molecule type" value="Genomic_DNA"/>
</dbReference>
<dbReference type="OrthoDB" id="10056939at2759"/>
<accession>A0A6A4P234</accession>